<feature type="transmembrane region" description="Helical" evidence="1">
    <location>
        <begin position="506"/>
        <end position="525"/>
    </location>
</feature>
<dbReference type="InterPro" id="IPR011621">
    <property type="entry name" value="Metal-dep_PHydrolase_7TM_intra"/>
</dbReference>
<keyword evidence="1" id="KW-0812">Transmembrane</keyword>
<dbReference type="EMBL" id="UOGC01000072">
    <property type="protein sequence ID" value="VAX18516.1"/>
    <property type="molecule type" value="Genomic_DNA"/>
</dbReference>
<proteinExistence type="predicted"/>
<reference evidence="5" key="1">
    <citation type="submission" date="2018-06" db="EMBL/GenBank/DDBJ databases">
        <authorList>
            <person name="Zhirakovskaya E."/>
        </authorList>
    </citation>
    <scope>NUCLEOTIDE SEQUENCE</scope>
</reference>
<dbReference type="PANTHER" id="PTHR36442">
    <property type="entry name" value="CYCLIC-DI-AMP PHOSPHODIESTERASE PGPH"/>
    <property type="match status" value="1"/>
</dbReference>
<dbReference type="Pfam" id="PF01966">
    <property type="entry name" value="HD"/>
    <property type="match status" value="1"/>
</dbReference>
<evidence type="ECO:0000256" key="1">
    <source>
        <dbReference type="SAM" id="Phobius"/>
    </source>
</evidence>
<dbReference type="NCBIfam" id="TIGR00277">
    <property type="entry name" value="HDIG"/>
    <property type="match status" value="1"/>
</dbReference>
<dbReference type="InterPro" id="IPR006675">
    <property type="entry name" value="HDIG_dom"/>
</dbReference>
<organism evidence="5">
    <name type="scientific">hydrothermal vent metagenome</name>
    <dbReference type="NCBI Taxonomy" id="652676"/>
    <lineage>
        <taxon>unclassified sequences</taxon>
        <taxon>metagenomes</taxon>
        <taxon>ecological metagenomes</taxon>
    </lineage>
</organism>
<dbReference type="SUPFAM" id="SSF109604">
    <property type="entry name" value="HD-domain/PDEase-like"/>
    <property type="match status" value="1"/>
</dbReference>
<feature type="transmembrane region" description="Helical" evidence="1">
    <location>
        <begin position="537"/>
        <end position="559"/>
    </location>
</feature>
<dbReference type="Gene3D" id="1.10.3210.10">
    <property type="entry name" value="Hypothetical protein af1432"/>
    <property type="match status" value="1"/>
</dbReference>
<feature type="domain" description="HD" evidence="2">
    <location>
        <begin position="592"/>
        <end position="688"/>
    </location>
</feature>
<feature type="non-terminal residue" evidence="5">
    <location>
        <position position="693"/>
    </location>
</feature>
<feature type="domain" description="Metal-dependent phosphohydrolase 7TM extracellular" evidence="3">
    <location>
        <begin position="69"/>
        <end position="355"/>
    </location>
</feature>
<feature type="domain" description="Metal-dependent phosphohydrolase 7TM intracellular" evidence="4">
    <location>
        <begin position="367"/>
        <end position="567"/>
    </location>
</feature>
<evidence type="ECO:0000259" key="3">
    <source>
        <dbReference type="Pfam" id="PF07697"/>
    </source>
</evidence>
<feature type="transmembrane region" description="Helical" evidence="1">
    <location>
        <begin position="401"/>
        <end position="424"/>
    </location>
</feature>
<evidence type="ECO:0000259" key="2">
    <source>
        <dbReference type="Pfam" id="PF01966"/>
    </source>
</evidence>
<protein>
    <submittedName>
        <fullName evidence="5">Membrane protein containing HD superfamily hydrolase domain, YQFF ortholog</fullName>
    </submittedName>
</protein>
<name>A0A3B1BJM6_9ZZZZ</name>
<dbReference type="Pfam" id="PF07698">
    <property type="entry name" value="7TM-7TMR_HD"/>
    <property type="match status" value="1"/>
</dbReference>
<dbReference type="InterPro" id="IPR052722">
    <property type="entry name" value="PgpH_phosphodiesterase"/>
</dbReference>
<keyword evidence="1" id="KW-1133">Transmembrane helix</keyword>
<dbReference type="GO" id="GO:0016787">
    <property type="term" value="F:hydrolase activity"/>
    <property type="evidence" value="ECO:0007669"/>
    <property type="project" value="UniProtKB-KW"/>
</dbReference>
<gene>
    <name evidence="5" type="ORF">MNBD_NITROSPINAE01-1983</name>
</gene>
<keyword evidence="1" id="KW-0472">Membrane</keyword>
<keyword evidence="5" id="KW-0378">Hydrolase</keyword>
<dbReference type="CDD" id="cd00077">
    <property type="entry name" value="HDc"/>
    <property type="match status" value="1"/>
</dbReference>
<sequence length="693" mass="76731">MTPPGKIINIDAFKHKESGVPASSKTPKNTGARSKRKDRAFATLLVLSVTIAMSFMMTPASRKVVLPPVDSITPHNIKALEDMLVEDKESTEKNRLLVRDAVLDVYDFDSGAAKLVITKISEAFSSMANAYKAHDAMAYKDVMADLARSAVGDTQFPVDDAELEKRLAVSKKVIAKFEQSEEFLKLETGFTEKLGLGMDDKMRQYARHYHYSPDIAKRLSSIVASVYAKGVVARKSQLPPSSATGMNLRDLTSGAERVIRDFKTIYDLPEALALINEQVSATQPKSRPGLKKLVTHFLTKLVQPNITFNRKETDIRKEKAVAEAKPVFFHIQRGEMIIREGERVTPIHLAKLQYMASQKSDIGRLKIFAGLALLTFALMSLAAFFMNKFHEEIRTAPKMQLLLALLLVAHMGLVFSATQIFTVFTFNTPGVELQTYLLAAPLVFGPMIVSIFFTTELTILFTVVAALLTGVLLREFSVIPLLTMTGGMICAYEVRNYNKRSSVLKVGFFVAVANVIVAFALDMIGGFRVFPENIVPGLLFAFAGGAVSALFVSGIIPFVESFFPVVSDFKLMELININHPLLRRMIVEAPGTYQHSMMVGALSEEACKAIGANSLLARAGAQFHDIGKMRKSEYFVENQREGENPHDKLSPSMSTLVLVNHIKEGLDLARQYKLLPQITAMIPEHHGTQVVRY</sequence>
<evidence type="ECO:0000313" key="5">
    <source>
        <dbReference type="EMBL" id="VAX18516.1"/>
    </source>
</evidence>
<dbReference type="InterPro" id="IPR011624">
    <property type="entry name" value="Metal-dep_PHydrolase_7TM_extra"/>
</dbReference>
<dbReference type="AlphaFoldDB" id="A0A3B1BJM6"/>
<dbReference type="Pfam" id="PF07697">
    <property type="entry name" value="7TMR-HDED"/>
    <property type="match status" value="1"/>
</dbReference>
<evidence type="ECO:0000259" key="4">
    <source>
        <dbReference type="Pfam" id="PF07698"/>
    </source>
</evidence>
<feature type="transmembrane region" description="Helical" evidence="1">
    <location>
        <begin position="436"/>
        <end position="469"/>
    </location>
</feature>
<accession>A0A3B1BJM6</accession>
<dbReference type="PANTHER" id="PTHR36442:SF1">
    <property type="entry name" value="CYCLIC-DI-AMP PHOSPHODIESTERASE PGPH"/>
    <property type="match status" value="1"/>
</dbReference>
<feature type="transmembrane region" description="Helical" evidence="1">
    <location>
        <begin position="40"/>
        <end position="58"/>
    </location>
</feature>
<dbReference type="InterPro" id="IPR006674">
    <property type="entry name" value="HD_domain"/>
</dbReference>
<feature type="transmembrane region" description="Helical" evidence="1">
    <location>
        <begin position="367"/>
        <end position="389"/>
    </location>
</feature>
<dbReference type="InterPro" id="IPR003607">
    <property type="entry name" value="HD/PDEase_dom"/>
</dbReference>